<accession>A3MU86</accession>
<evidence type="ECO:0000256" key="8">
    <source>
        <dbReference type="PIRSR" id="PIRSR000808-3"/>
    </source>
</evidence>
<comment type="cofactor">
    <cofactor evidence="8">
        <name>Zn(2+)</name>
        <dbReference type="ChEBI" id="CHEBI:29105"/>
    </cofactor>
    <text evidence="8">Binds 1 zinc ion per subunit.</text>
</comment>
<dbReference type="eggNOG" id="arCOG00422">
    <property type="taxonomic scope" value="Archaea"/>
</dbReference>
<dbReference type="AlphaFoldDB" id="A3MU86"/>
<evidence type="ECO:0000259" key="10">
    <source>
        <dbReference type="Pfam" id="PF02744"/>
    </source>
</evidence>
<evidence type="ECO:0000256" key="7">
    <source>
        <dbReference type="PIRSR" id="PIRSR000808-1"/>
    </source>
</evidence>
<feature type="binding site" evidence="8">
    <location>
        <position position="86"/>
    </location>
    <ligand>
        <name>Zn(2+)</name>
        <dbReference type="ChEBI" id="CHEBI:29105"/>
    </ligand>
</feature>
<feature type="binding site" evidence="8">
    <location>
        <position position="138"/>
    </location>
    <ligand>
        <name>Zn(2+)</name>
        <dbReference type="ChEBI" id="CHEBI:29105"/>
    </ligand>
</feature>
<evidence type="ECO:0000313" key="11">
    <source>
        <dbReference type="EMBL" id="ABO08203.1"/>
    </source>
</evidence>
<dbReference type="Proteomes" id="UP000001431">
    <property type="component" value="Chromosome"/>
</dbReference>
<dbReference type="GeneID" id="4909919"/>
<keyword evidence="4 8" id="KW-0479">Metal-binding</keyword>
<evidence type="ECO:0000256" key="3">
    <source>
        <dbReference type="ARBA" id="ARBA00022695"/>
    </source>
</evidence>
<evidence type="ECO:0000256" key="6">
    <source>
        <dbReference type="ARBA" id="ARBA00023277"/>
    </source>
</evidence>
<dbReference type="Pfam" id="PF01087">
    <property type="entry name" value="GalP_UDP_transf"/>
    <property type="match status" value="1"/>
</dbReference>
<evidence type="ECO:0000259" key="9">
    <source>
        <dbReference type="Pfam" id="PF01087"/>
    </source>
</evidence>
<feature type="active site" description="Tele-UMP-histidine intermediate" evidence="7">
    <location>
        <position position="140"/>
    </location>
</feature>
<feature type="domain" description="Galactose-1-phosphate uridyl transferase N-terminal" evidence="9">
    <location>
        <begin position="3"/>
        <end position="150"/>
    </location>
</feature>
<keyword evidence="3 11" id="KW-0548">Nucleotidyltransferase</keyword>
<dbReference type="InterPro" id="IPR005849">
    <property type="entry name" value="GalP_Utransf_N"/>
</dbReference>
<name>A3MU86_PYRCJ</name>
<dbReference type="EC" id="2.7.7.12" evidence="11"/>
<evidence type="ECO:0000256" key="4">
    <source>
        <dbReference type="ARBA" id="ARBA00022723"/>
    </source>
</evidence>
<dbReference type="KEGG" id="pcl:Pcal_0777"/>
<dbReference type="PANTHER" id="PTHR11943">
    <property type="entry name" value="GALACTOSE-1-PHOSPHATE URIDYLYLTRANSFERASE"/>
    <property type="match status" value="1"/>
</dbReference>
<feature type="binding site" evidence="8">
    <location>
        <position position="30"/>
    </location>
    <ligand>
        <name>Zn(2+)</name>
        <dbReference type="ChEBI" id="CHEBI:29105"/>
    </ligand>
</feature>
<dbReference type="GO" id="GO:0008270">
    <property type="term" value="F:zinc ion binding"/>
    <property type="evidence" value="ECO:0007669"/>
    <property type="project" value="InterPro"/>
</dbReference>
<dbReference type="HOGENOM" id="CLU_029960_1_1_2"/>
<evidence type="ECO:0000256" key="5">
    <source>
        <dbReference type="ARBA" id="ARBA00022833"/>
    </source>
</evidence>
<dbReference type="RefSeq" id="WP_011849461.1">
    <property type="nucleotide sequence ID" value="NC_009073.1"/>
</dbReference>
<dbReference type="SUPFAM" id="SSF54197">
    <property type="entry name" value="HIT-like"/>
    <property type="match status" value="2"/>
</dbReference>
<feature type="binding site" evidence="8">
    <location>
        <position position="33"/>
    </location>
    <ligand>
        <name>Zn(2+)</name>
        <dbReference type="ChEBI" id="CHEBI:29105"/>
    </ligand>
</feature>
<sequence length="313" mass="36119">MEIRKNPLTGEYTLVSPHRLSRPWQPEGFCPFCPGAPETGHGWDVLLLPNRYPVVTPTPPKPYTEDFYVAQEAYGRAYVLVETSQHDVDDLSDLPIGQIVKALKLVVEAARESERDEKLAYFFYFRNKGREIGVSLTHPHSQIYVLPVVPPRVALELAHSKRWYKRRGECLHCAIVKREDKRVIYENRGWKSFTPYYARWPFEAHVYPKRHVSSIVELGEDELVDLADALKKTLCAFKNVLEKPMPYIMVMHQAPLRLRLPYYHLHFEIYGMYRPDGRLKYAAGAETGGGLFTLETTPEEAAQKLKETAARRC</sequence>
<dbReference type="Pfam" id="PF02744">
    <property type="entry name" value="GalP_UDP_tr_C"/>
    <property type="match status" value="1"/>
</dbReference>
<dbReference type="InterPro" id="IPR005850">
    <property type="entry name" value="GalP_Utransf_C"/>
</dbReference>
<dbReference type="PANTHER" id="PTHR11943:SF1">
    <property type="entry name" value="GALACTOSE-1-PHOSPHATE URIDYLYLTRANSFERASE"/>
    <property type="match status" value="1"/>
</dbReference>
<dbReference type="GO" id="GO:0008108">
    <property type="term" value="F:UDP-glucose:hexose-1-phosphate uridylyltransferase activity"/>
    <property type="evidence" value="ECO:0007669"/>
    <property type="project" value="UniProtKB-EC"/>
</dbReference>
<dbReference type="PIRSF" id="PIRSF000808">
    <property type="entry name" value="GalT"/>
    <property type="match status" value="1"/>
</dbReference>
<organism evidence="11 12">
    <name type="scientific">Pyrobaculum calidifontis (strain DSM 21063 / JCM 11548 / VA1)</name>
    <dbReference type="NCBI Taxonomy" id="410359"/>
    <lineage>
        <taxon>Archaea</taxon>
        <taxon>Thermoproteota</taxon>
        <taxon>Thermoprotei</taxon>
        <taxon>Thermoproteales</taxon>
        <taxon>Thermoproteaceae</taxon>
        <taxon>Pyrobaculum</taxon>
    </lineage>
</organism>
<dbReference type="OrthoDB" id="7650at2157"/>
<dbReference type="EMBL" id="CP000561">
    <property type="protein sequence ID" value="ABO08203.1"/>
    <property type="molecule type" value="Genomic_DNA"/>
</dbReference>
<keyword evidence="6" id="KW-0119">Carbohydrate metabolism</keyword>
<dbReference type="NCBIfam" id="TIGR00209">
    <property type="entry name" value="galT_1"/>
    <property type="match status" value="1"/>
</dbReference>
<keyword evidence="2 11" id="KW-0808">Transferase</keyword>
<dbReference type="InterPro" id="IPR036265">
    <property type="entry name" value="HIT-like_sf"/>
</dbReference>
<dbReference type="STRING" id="410359.Pcal_0777"/>
<proteinExistence type="inferred from homology"/>
<dbReference type="Gene3D" id="3.30.428.10">
    <property type="entry name" value="HIT-like"/>
    <property type="match status" value="2"/>
</dbReference>
<dbReference type="UniPathway" id="UPA00214"/>
<dbReference type="GO" id="GO:0033499">
    <property type="term" value="P:galactose catabolic process via UDP-galactose, Leloir pathway"/>
    <property type="evidence" value="ECO:0007669"/>
    <property type="project" value="TreeGrafter"/>
</dbReference>
<gene>
    <name evidence="11" type="ordered locus">Pcal_0777</name>
</gene>
<keyword evidence="12" id="KW-1185">Reference proteome</keyword>
<keyword evidence="5 8" id="KW-0862">Zinc</keyword>
<evidence type="ECO:0000313" key="12">
    <source>
        <dbReference type="Proteomes" id="UP000001431"/>
    </source>
</evidence>
<reference evidence="11" key="1">
    <citation type="submission" date="2007-02" db="EMBL/GenBank/DDBJ databases">
        <title>Complete sequence of Pyrobaculum calidifontis JCM 11548.</title>
        <authorList>
            <consortium name="US DOE Joint Genome Institute"/>
            <person name="Copeland A."/>
            <person name="Lucas S."/>
            <person name="Lapidus A."/>
            <person name="Barry K."/>
            <person name="Glavina del Rio T."/>
            <person name="Dalin E."/>
            <person name="Tice H."/>
            <person name="Pitluck S."/>
            <person name="Chain P."/>
            <person name="Malfatti S."/>
            <person name="Shin M."/>
            <person name="Vergez L."/>
            <person name="Schmutz J."/>
            <person name="Larimer F."/>
            <person name="Land M."/>
            <person name="Hauser L."/>
            <person name="Kyrpides N."/>
            <person name="Mikhailova N."/>
            <person name="Cozen A.E."/>
            <person name="Fitz-Gibbon S.T."/>
            <person name="House C.H."/>
            <person name="Saltikov C."/>
            <person name="Lowe T.M."/>
            <person name="Richardson P."/>
        </authorList>
    </citation>
    <scope>NUCLEOTIDE SEQUENCE [LARGE SCALE GENOMIC DNA]</scope>
    <source>
        <strain evidence="11">JCM 11548</strain>
    </source>
</reference>
<protein>
    <submittedName>
        <fullName evidence="11">Galactose-1-phosphate uridylyltransferase</fullName>
        <ecNumber evidence="11">2.7.7.12</ecNumber>
    </submittedName>
</protein>
<dbReference type="InterPro" id="IPR001937">
    <property type="entry name" value="GalP_UDPtransf1"/>
</dbReference>
<evidence type="ECO:0000256" key="1">
    <source>
        <dbReference type="ARBA" id="ARBA00010951"/>
    </source>
</evidence>
<feature type="domain" description="Galactose-1-phosphate uridyl transferase C-terminal" evidence="10">
    <location>
        <begin position="176"/>
        <end position="306"/>
    </location>
</feature>
<dbReference type="GO" id="GO:0005737">
    <property type="term" value="C:cytoplasm"/>
    <property type="evidence" value="ECO:0007669"/>
    <property type="project" value="TreeGrafter"/>
</dbReference>
<evidence type="ECO:0000256" key="2">
    <source>
        <dbReference type="ARBA" id="ARBA00022679"/>
    </source>
</evidence>
<comment type="similarity">
    <text evidence="1">Belongs to the galactose-1-phosphate uridylyltransferase type 1 family.</text>
</comment>